<dbReference type="OrthoDB" id="10037631at2759"/>
<evidence type="ECO:0000256" key="4">
    <source>
        <dbReference type="ARBA" id="ARBA00022989"/>
    </source>
</evidence>
<feature type="transmembrane region" description="Helical" evidence="6">
    <location>
        <begin position="68"/>
        <end position="89"/>
    </location>
</feature>
<dbReference type="AlphaFoldDB" id="A0A1Y2C414"/>
<evidence type="ECO:0000256" key="3">
    <source>
        <dbReference type="ARBA" id="ARBA00022692"/>
    </source>
</evidence>
<dbReference type="InterPro" id="IPR007735">
    <property type="entry name" value="Pecanex_C"/>
</dbReference>
<dbReference type="Proteomes" id="UP000193920">
    <property type="component" value="Unassembled WGS sequence"/>
</dbReference>
<comment type="subcellular location">
    <subcellularLocation>
        <location evidence="1">Membrane</location>
        <topology evidence="1">Multi-pass membrane protein</topology>
    </subcellularLocation>
</comment>
<evidence type="ECO:0000256" key="1">
    <source>
        <dbReference type="ARBA" id="ARBA00004141"/>
    </source>
</evidence>
<feature type="transmembrane region" description="Helical" evidence="6">
    <location>
        <begin position="437"/>
        <end position="456"/>
    </location>
</feature>
<sequence length="1039" mass="121591">MTAPIINSYKRKIFFKRLFASLSGLEISSYVKDILLYFILFIFFVMPWAMSIITLFWKNKKHNVPKIYDVPIIVAGCIWGVTLLIFFFLGNLINKKKSKKEDIIIDEEDSLFGPEKLSIAQQFCIIFPYKNIVLSFINAFLSGVLLSYTCVFLSLDNLDNRFQNAAVKWLLYILGWIVILITQWSLTSKAPVETSIFQAEDELGIDNFTRTFYVAVVYFISWLLEYIDVVTEKNIIFHILLITLPLFFLFGLLPQLRTLISWTLEQLVVHGLGGSPAASDFRAVLYFSCGIFSIFFAYLFGDYIKTQIGFSIALLLGFLNGISLFSIDIKYFKISRNKVEKYFKQPIWIIIFRIILVIIVLIVFNILWTVIDNVKIRPLFLILTAVLIFSICIVRDIQQQRVCFNIFRNPLYRPHKNNIYQIQNYFMEIIFPFLYKFLYFLTPFMVLILINIYIINRKQKDINKDWGIGYWVLTCRFLRILWQCPIPTLMHSCVFYILETIFNDKKWWNNTNPFLILMGITYFFQIIQQVKEKFIYACHAIASFMKYKKQHVKYQTLTVIFIIIYTPVLLLVILISSMLNSPIVPIFGLPIFVIGYPRPSRQWPKFDIETDYTIATTSEALIYKDFSINLKKVINKGMSKGRYSTKVGEMYMCRFESLILIAQIVESSYSDCVIIFKGLEKQGTSCHNVEARKIDEIFEFTNNSPSAIQFPIQNAITPKTPLRCKCYSDIKSKVVGILDNPEVLSLIYPTFFKVLTWKLSSICKEIPNSWLKINANKELFNTYWKQFPITWFDFVTNRYNIFENDIKNNIISVAVTFYSCINDYVLTIDSVYKIFSGRFPLTSSSLCLDDYEDAKQLIIECFRISTKFVFDETIINNIDDYNGMMNTLIMYDKEYCIDMINSPRWLKKLDEKTPNFFSLYMEDGCYYSQTLKRSENLINFAQINQEIPKGTWANLIFELYYCTNDDDERYSIQANDVILRNIFVQSANPPLGYPVYSNAETVTTVHCVSSHVEKVYDIPHETNQYDNSQYDTSTTQFEV</sequence>
<feature type="transmembrane region" description="Helical" evidence="6">
    <location>
        <begin position="283"/>
        <end position="301"/>
    </location>
</feature>
<feature type="transmembrane region" description="Helical" evidence="6">
    <location>
        <begin position="477"/>
        <end position="498"/>
    </location>
</feature>
<evidence type="ECO:0000256" key="2">
    <source>
        <dbReference type="ARBA" id="ARBA00010170"/>
    </source>
</evidence>
<keyword evidence="9" id="KW-1185">Reference proteome</keyword>
<feature type="transmembrane region" description="Helical" evidence="6">
    <location>
        <begin position="510"/>
        <end position="527"/>
    </location>
</feature>
<feature type="domain" description="Pecanex C-terminal" evidence="7">
    <location>
        <begin position="830"/>
        <end position="999"/>
    </location>
</feature>
<feature type="transmembrane region" description="Helical" evidence="6">
    <location>
        <begin position="167"/>
        <end position="187"/>
    </location>
</feature>
<evidence type="ECO:0000256" key="5">
    <source>
        <dbReference type="ARBA" id="ARBA00023136"/>
    </source>
</evidence>
<accession>A0A1Y2C414</accession>
<evidence type="ECO:0000313" key="8">
    <source>
        <dbReference type="EMBL" id="ORY41782.1"/>
    </source>
</evidence>
<feature type="transmembrane region" description="Helical" evidence="6">
    <location>
        <begin position="236"/>
        <end position="256"/>
    </location>
</feature>
<feature type="transmembrane region" description="Helical" evidence="6">
    <location>
        <begin position="554"/>
        <end position="575"/>
    </location>
</feature>
<dbReference type="InterPro" id="IPR039797">
    <property type="entry name" value="Pecanex"/>
</dbReference>
<evidence type="ECO:0000256" key="6">
    <source>
        <dbReference type="SAM" id="Phobius"/>
    </source>
</evidence>
<keyword evidence="4 6" id="KW-1133">Transmembrane helix</keyword>
<dbReference type="PANTHER" id="PTHR12372:SF6">
    <property type="entry name" value="PECANEX-LIKE PROTEIN 4"/>
    <property type="match status" value="1"/>
</dbReference>
<dbReference type="GO" id="GO:0016020">
    <property type="term" value="C:membrane"/>
    <property type="evidence" value="ECO:0007669"/>
    <property type="project" value="UniProtKB-SubCell"/>
</dbReference>
<dbReference type="Pfam" id="PF05041">
    <property type="entry name" value="Pecanex_C"/>
    <property type="match status" value="1"/>
</dbReference>
<feature type="transmembrane region" description="Helical" evidence="6">
    <location>
        <begin position="207"/>
        <end position="224"/>
    </location>
</feature>
<feature type="transmembrane region" description="Helical" evidence="6">
    <location>
        <begin position="347"/>
        <end position="367"/>
    </location>
</feature>
<feature type="transmembrane region" description="Helical" evidence="6">
    <location>
        <begin position="379"/>
        <end position="397"/>
    </location>
</feature>
<protein>
    <recommendedName>
        <fullName evidence="7">Pecanex C-terminal domain-containing protein</fullName>
    </recommendedName>
</protein>
<dbReference type="PANTHER" id="PTHR12372">
    <property type="entry name" value="PECANEX"/>
    <property type="match status" value="1"/>
</dbReference>
<organism evidence="8 9">
    <name type="scientific">Neocallimastix californiae</name>
    <dbReference type="NCBI Taxonomy" id="1754190"/>
    <lineage>
        <taxon>Eukaryota</taxon>
        <taxon>Fungi</taxon>
        <taxon>Fungi incertae sedis</taxon>
        <taxon>Chytridiomycota</taxon>
        <taxon>Chytridiomycota incertae sedis</taxon>
        <taxon>Neocallimastigomycetes</taxon>
        <taxon>Neocallimastigales</taxon>
        <taxon>Neocallimastigaceae</taxon>
        <taxon>Neocallimastix</taxon>
    </lineage>
</organism>
<dbReference type="EMBL" id="MCOG01000122">
    <property type="protein sequence ID" value="ORY41782.1"/>
    <property type="molecule type" value="Genomic_DNA"/>
</dbReference>
<feature type="transmembrane region" description="Helical" evidence="6">
    <location>
        <begin position="34"/>
        <end position="56"/>
    </location>
</feature>
<comment type="similarity">
    <text evidence="2">Belongs to the pecanex family.</text>
</comment>
<comment type="caution">
    <text evidence="8">The sequence shown here is derived from an EMBL/GenBank/DDBJ whole genome shotgun (WGS) entry which is preliminary data.</text>
</comment>
<evidence type="ECO:0000313" key="9">
    <source>
        <dbReference type="Proteomes" id="UP000193920"/>
    </source>
</evidence>
<feature type="transmembrane region" description="Helical" evidence="6">
    <location>
        <begin position="132"/>
        <end position="155"/>
    </location>
</feature>
<evidence type="ECO:0000259" key="7">
    <source>
        <dbReference type="Pfam" id="PF05041"/>
    </source>
</evidence>
<proteinExistence type="inferred from homology"/>
<feature type="transmembrane region" description="Helical" evidence="6">
    <location>
        <begin position="308"/>
        <end position="327"/>
    </location>
</feature>
<name>A0A1Y2C414_9FUNG</name>
<reference evidence="8 9" key="1">
    <citation type="submission" date="2016-08" db="EMBL/GenBank/DDBJ databases">
        <title>A Parts List for Fungal Cellulosomes Revealed by Comparative Genomics.</title>
        <authorList>
            <consortium name="DOE Joint Genome Institute"/>
            <person name="Haitjema C.H."/>
            <person name="Gilmore S.P."/>
            <person name="Henske J.K."/>
            <person name="Solomon K.V."/>
            <person name="De Groot R."/>
            <person name="Kuo A."/>
            <person name="Mondo S.J."/>
            <person name="Salamov A.A."/>
            <person name="Labutti K."/>
            <person name="Zhao Z."/>
            <person name="Chiniquy J."/>
            <person name="Barry K."/>
            <person name="Brewer H.M."/>
            <person name="Purvine S.O."/>
            <person name="Wright A.T."/>
            <person name="Boxma B."/>
            <person name="Van Alen T."/>
            <person name="Hackstein J.H."/>
            <person name="Baker S.E."/>
            <person name="Grigoriev I.V."/>
            <person name="O'Malley M.A."/>
        </authorList>
    </citation>
    <scope>NUCLEOTIDE SEQUENCE [LARGE SCALE GENOMIC DNA]</scope>
    <source>
        <strain evidence="8 9">G1</strain>
    </source>
</reference>
<gene>
    <name evidence="8" type="ORF">LY90DRAFT_671977</name>
</gene>
<keyword evidence="5 6" id="KW-0472">Membrane</keyword>
<keyword evidence="3 6" id="KW-0812">Transmembrane</keyword>